<dbReference type="EMBL" id="NCVQ01000001">
    <property type="protein sequence ID" value="PWZ53834.1"/>
    <property type="molecule type" value="Genomic_DNA"/>
</dbReference>
<dbReference type="PANTHER" id="PTHR32166">
    <property type="entry name" value="OSJNBA0013A04.12 PROTEIN"/>
    <property type="match status" value="1"/>
</dbReference>
<dbReference type="InterPro" id="IPR008906">
    <property type="entry name" value="HATC_C_dom"/>
</dbReference>
<dbReference type="Pfam" id="PF05699">
    <property type="entry name" value="Dimer_Tnp_hAT"/>
    <property type="match status" value="1"/>
</dbReference>
<evidence type="ECO:0008006" key="4">
    <source>
        <dbReference type="Google" id="ProtNLM"/>
    </source>
</evidence>
<reference evidence="3" key="1">
    <citation type="journal article" date="2018" name="Nat. Genet.">
        <title>Extensive intraspecific gene order and gene structural variations between Mo17 and other maize genomes.</title>
        <authorList>
            <person name="Sun S."/>
            <person name="Zhou Y."/>
            <person name="Chen J."/>
            <person name="Shi J."/>
            <person name="Zhao H."/>
            <person name="Zhao H."/>
            <person name="Song W."/>
            <person name="Zhang M."/>
            <person name="Cui Y."/>
            <person name="Dong X."/>
            <person name="Liu H."/>
            <person name="Ma X."/>
            <person name="Jiao Y."/>
            <person name="Wang B."/>
            <person name="Wei X."/>
            <person name="Stein J.C."/>
            <person name="Glaubitz J.C."/>
            <person name="Lu F."/>
            <person name="Yu G."/>
            <person name="Liang C."/>
            <person name="Fengler K."/>
            <person name="Li B."/>
            <person name="Rafalski A."/>
            <person name="Schnable P.S."/>
            <person name="Ware D.H."/>
            <person name="Buckler E.S."/>
            <person name="Lai J."/>
        </authorList>
    </citation>
    <scope>NUCLEOTIDE SEQUENCE [LARGE SCALE GENOMIC DNA]</scope>
    <source>
        <tissue evidence="3">Seedling</tissue>
    </source>
</reference>
<dbReference type="AlphaFoldDB" id="A0A317Y812"/>
<dbReference type="SUPFAM" id="SSF53098">
    <property type="entry name" value="Ribonuclease H-like"/>
    <property type="match status" value="1"/>
</dbReference>
<dbReference type="PANTHER" id="PTHR32166:SF81">
    <property type="entry name" value="OS06G0658400 PROTEIN"/>
    <property type="match status" value="1"/>
</dbReference>
<protein>
    <recommendedName>
        <fullName evidence="4">HAT transposon superfamily protein</fullName>
    </recommendedName>
</protein>
<dbReference type="Proteomes" id="UP000251960">
    <property type="component" value="Chromosome 1"/>
</dbReference>
<dbReference type="GO" id="GO:0046983">
    <property type="term" value="F:protein dimerization activity"/>
    <property type="evidence" value="ECO:0007669"/>
    <property type="project" value="InterPro"/>
</dbReference>
<dbReference type="InterPro" id="IPR007021">
    <property type="entry name" value="DUF659"/>
</dbReference>
<dbReference type="ExpressionAtlas" id="A0A317Y812">
    <property type="expression patterns" value="baseline and differential"/>
</dbReference>
<organism evidence="3">
    <name type="scientific">Zea mays</name>
    <name type="common">Maize</name>
    <dbReference type="NCBI Taxonomy" id="4577"/>
    <lineage>
        <taxon>Eukaryota</taxon>
        <taxon>Viridiplantae</taxon>
        <taxon>Streptophyta</taxon>
        <taxon>Embryophyta</taxon>
        <taxon>Tracheophyta</taxon>
        <taxon>Spermatophyta</taxon>
        <taxon>Magnoliopsida</taxon>
        <taxon>Liliopsida</taxon>
        <taxon>Poales</taxon>
        <taxon>Poaceae</taxon>
        <taxon>PACMAD clade</taxon>
        <taxon>Panicoideae</taxon>
        <taxon>Andropogonodae</taxon>
        <taxon>Andropogoneae</taxon>
        <taxon>Tripsacinae</taxon>
        <taxon>Zea</taxon>
    </lineage>
</organism>
<evidence type="ECO:0000259" key="2">
    <source>
        <dbReference type="Pfam" id="PF05699"/>
    </source>
</evidence>
<gene>
    <name evidence="3" type="ORF">Zm00014a_039654</name>
</gene>
<evidence type="ECO:0000259" key="1">
    <source>
        <dbReference type="Pfam" id="PF04937"/>
    </source>
</evidence>
<feature type="domain" description="DUF659" evidence="1">
    <location>
        <begin position="200"/>
        <end position="287"/>
    </location>
</feature>
<proteinExistence type="predicted"/>
<feature type="domain" description="HAT C-terminal dimerisation" evidence="2">
    <location>
        <begin position="545"/>
        <end position="618"/>
    </location>
</feature>
<dbReference type="InterPro" id="IPR012337">
    <property type="entry name" value="RNaseH-like_sf"/>
</dbReference>
<sequence length="684" mass="78483">MATSASIDASSSEGAEGSFPIANNPAIARQVLTVVRIVPPDEDEKKLLWRYAEILERNGKGLGGNVRIRCRLYNHVWNGSYSRVKAHMLKIPGFGVKFCRVVTVHVLEQLKAEVAAASVVANRTLPRDIPLPVEGNEKRKRRGVSAIESSFNLDVRRQLDELIARMFYTGGLPFNLARNPYFRKAFMFATNNPIGGYVSPSYNKLRTTLLVQERTHVERMLQPLKETWSSKGVSIVSDGWSDAQRRPLLNFLAVTEDGPMFLRAINTEGISKTKEYIAEKMLAVIDENICASREIEDVLYTEFQWISEVIGDASMITNFIMNHSMRLSMFNEQSNLKFLAIADTRFASAIVMLKRFIAIKDALSVMVVSEKWSAYREDNPRQAQFVKEKIANDMWWDKVRYFLSFTEPIYTMIRVADTDKACLHLIYEMWVTMIEKVKSVIYRHEMKETHEESIFYSAVHDILVSRWTKSNTLFHCLAHSLNPKYYTDVWINEVPNRQAPHNDEEISEMRNTCFRRYFSGEELKKIKLQYANFSLFGNGFNSFDSLEDRSYMEPKMWWGIHGHSAPELKKLALKLLGQPASSSCAERNWSTYGLIHSSLRNRLNPGRAEDLVFTHQNLRLLSRKSDEYRCGPSAMWDVGADTFEADFEGGADFLEQADLSLDEPEFEERLFEDLEALGLTEDAE</sequence>
<accession>A0A317Y812</accession>
<comment type="caution">
    <text evidence="3">The sequence shown here is derived from an EMBL/GenBank/DDBJ whole genome shotgun (WGS) entry which is preliminary data.</text>
</comment>
<evidence type="ECO:0000313" key="3">
    <source>
        <dbReference type="EMBL" id="PWZ53834.1"/>
    </source>
</evidence>
<name>A0A317Y812_MAIZE</name>
<dbReference type="Pfam" id="PF04937">
    <property type="entry name" value="DUF659"/>
    <property type="match status" value="1"/>
</dbReference>